<keyword evidence="3 5" id="KW-0378">Hydrolase</keyword>
<feature type="binding site" evidence="7">
    <location>
        <position position="227"/>
    </location>
    <ligand>
        <name>substrate</name>
    </ligand>
</feature>
<comment type="cofactor">
    <cofactor evidence="8">
        <name>a divalent metal cation</name>
        <dbReference type="ChEBI" id="CHEBI:60240"/>
    </cofactor>
    <text evidence="8">Binds 1 divalent metal cation per subunit.</text>
</comment>
<dbReference type="CDD" id="cd00854">
    <property type="entry name" value="NagA"/>
    <property type="match status" value="1"/>
</dbReference>
<protein>
    <submittedName>
        <fullName evidence="10">N-acetylglucosamine-6-phosphate deacetylase</fullName>
        <ecNumber evidence="10">3.5.1.25</ecNumber>
    </submittedName>
</protein>
<dbReference type="PANTHER" id="PTHR11113:SF14">
    <property type="entry name" value="N-ACETYLGLUCOSAMINE-6-PHOSPHATE DEACETYLASE"/>
    <property type="match status" value="1"/>
</dbReference>
<keyword evidence="4 5" id="KW-0119">Carbohydrate metabolism</keyword>
<feature type="domain" description="Amidohydrolase-related" evidence="9">
    <location>
        <begin position="46"/>
        <end position="378"/>
    </location>
</feature>
<name>A0A4P6JUV6_KTERU</name>
<evidence type="ECO:0000256" key="4">
    <source>
        <dbReference type="ARBA" id="ARBA00023277"/>
    </source>
</evidence>
<evidence type="ECO:0000256" key="7">
    <source>
        <dbReference type="PIRSR" id="PIRSR038994-2"/>
    </source>
</evidence>
<dbReference type="NCBIfam" id="TIGR00221">
    <property type="entry name" value="nagA"/>
    <property type="match status" value="1"/>
</dbReference>
<feature type="binding site" evidence="8">
    <location>
        <position position="129"/>
    </location>
    <ligand>
        <name>Zn(2+)</name>
        <dbReference type="ChEBI" id="CHEBI:29105"/>
    </ligand>
</feature>
<feature type="binding site" evidence="7">
    <location>
        <begin position="308"/>
        <end position="310"/>
    </location>
    <ligand>
        <name>substrate</name>
    </ligand>
</feature>
<dbReference type="GO" id="GO:0006046">
    <property type="term" value="P:N-acetylglucosamine catabolic process"/>
    <property type="evidence" value="ECO:0007669"/>
    <property type="project" value="TreeGrafter"/>
</dbReference>
<proteinExistence type="inferred from homology"/>
<dbReference type="GO" id="GO:0008448">
    <property type="term" value="F:N-acetylglucosamine-6-phosphate deacetylase activity"/>
    <property type="evidence" value="ECO:0007669"/>
    <property type="project" value="UniProtKB-EC"/>
</dbReference>
<evidence type="ECO:0000313" key="10">
    <source>
        <dbReference type="EMBL" id="QBD79100.1"/>
    </source>
</evidence>
<dbReference type="Gene3D" id="3.20.20.140">
    <property type="entry name" value="Metal-dependent hydrolases"/>
    <property type="match status" value="1"/>
</dbReference>
<accession>A0A4P6JUV6</accession>
<dbReference type="AlphaFoldDB" id="A0A4P6JUV6"/>
<feature type="binding site" evidence="7">
    <location>
        <position position="251"/>
    </location>
    <ligand>
        <name>substrate</name>
    </ligand>
</feature>
<dbReference type="InterPro" id="IPR006680">
    <property type="entry name" value="Amidohydro-rel"/>
</dbReference>
<evidence type="ECO:0000256" key="1">
    <source>
        <dbReference type="ARBA" id="ARBA00010716"/>
    </source>
</evidence>
<dbReference type="PIRSF" id="PIRSF038994">
    <property type="entry name" value="NagA"/>
    <property type="match status" value="1"/>
</dbReference>
<feature type="binding site" evidence="7">
    <location>
        <begin position="219"/>
        <end position="220"/>
    </location>
    <ligand>
        <name>substrate</name>
    </ligand>
</feature>
<feature type="binding site" evidence="8">
    <location>
        <position position="216"/>
    </location>
    <ligand>
        <name>Zn(2+)</name>
        <dbReference type="ChEBI" id="CHEBI:29105"/>
    </ligand>
</feature>
<dbReference type="PANTHER" id="PTHR11113">
    <property type="entry name" value="N-ACETYLGLUCOSAMINE-6-PHOSPHATE DEACETYLASE"/>
    <property type="match status" value="1"/>
</dbReference>
<sequence>MQLTLKNARLIDATQDLASGTLSIENTRIVDQESTSGAIIDASDSIVLPGFIEVHTHGGHGFNLHTTDINEIHSYARWVPETGVTAFLIGVVGTPNALPASQLQTAVQAIKQSSTGHELAAEAVGIHMEGPYISLKRRGAHSPSWLRTPDPQETERILELTQGQLQLITLAPELPGAHEMIRRLVSAGVTVSIGHTDADYQQAQEAIKLGITHATHVFNAMRPLLHRDPGPIAAIAEAPQVLGELISDGIHVEPAVMDILVRLLGPKRVIVITDALAGAGLPENATFNFGGQVAHVICGAARLEDGTLTGTVLTLDQALHNILDITHVSLQEASCMLSYNPALSAHVAQRKGLLKAGYDADLLIYDQSLRLQATICRGQLAFATEAWRSRLSGN</sequence>
<feature type="binding site" evidence="8">
    <location>
        <position position="195"/>
    </location>
    <ligand>
        <name>Zn(2+)</name>
        <dbReference type="ChEBI" id="CHEBI:29105"/>
    </ligand>
</feature>
<dbReference type="SUPFAM" id="SSF51556">
    <property type="entry name" value="Metallo-dependent hydrolases"/>
    <property type="match status" value="1"/>
</dbReference>
<dbReference type="InterPro" id="IPR032466">
    <property type="entry name" value="Metal_Hydrolase"/>
</dbReference>
<dbReference type="EC" id="3.5.1.25" evidence="10"/>
<dbReference type="GO" id="GO:0046872">
    <property type="term" value="F:metal ion binding"/>
    <property type="evidence" value="ECO:0007669"/>
    <property type="project" value="UniProtKB-KW"/>
</dbReference>
<dbReference type="InterPro" id="IPR003764">
    <property type="entry name" value="GlcNAc_6-P_deAcase"/>
</dbReference>
<evidence type="ECO:0000313" key="11">
    <source>
        <dbReference type="Proteomes" id="UP000290365"/>
    </source>
</evidence>
<dbReference type="Gene3D" id="2.30.40.10">
    <property type="entry name" value="Urease, subunit C, domain 1"/>
    <property type="match status" value="1"/>
</dbReference>
<dbReference type="Proteomes" id="UP000290365">
    <property type="component" value="Chromosome"/>
</dbReference>
<evidence type="ECO:0000256" key="3">
    <source>
        <dbReference type="ARBA" id="ARBA00022801"/>
    </source>
</evidence>
<dbReference type="Pfam" id="PF01979">
    <property type="entry name" value="Amidohydro_1"/>
    <property type="match status" value="1"/>
</dbReference>
<gene>
    <name evidence="10" type="primary">nagA</name>
    <name evidence="10" type="ORF">EPA93_25190</name>
</gene>
<dbReference type="EMBL" id="CP035758">
    <property type="protein sequence ID" value="QBD79100.1"/>
    <property type="molecule type" value="Genomic_DNA"/>
</dbReference>
<keyword evidence="11" id="KW-1185">Reference proteome</keyword>
<organism evidence="10 11">
    <name type="scientific">Ktedonosporobacter rubrisoli</name>
    <dbReference type="NCBI Taxonomy" id="2509675"/>
    <lineage>
        <taxon>Bacteria</taxon>
        <taxon>Bacillati</taxon>
        <taxon>Chloroflexota</taxon>
        <taxon>Ktedonobacteria</taxon>
        <taxon>Ktedonobacterales</taxon>
        <taxon>Ktedonosporobacteraceae</taxon>
        <taxon>Ktedonosporobacter</taxon>
    </lineage>
</organism>
<evidence type="ECO:0000256" key="6">
    <source>
        <dbReference type="PIRSR" id="PIRSR038994-1"/>
    </source>
</evidence>
<comment type="similarity">
    <text evidence="1 5">Belongs to the metallo-dependent hydrolases superfamily. NagA family.</text>
</comment>
<evidence type="ECO:0000256" key="2">
    <source>
        <dbReference type="ARBA" id="ARBA00022723"/>
    </source>
</evidence>
<dbReference type="InterPro" id="IPR011059">
    <property type="entry name" value="Metal-dep_hydrolase_composite"/>
</dbReference>
<reference evidence="10 11" key="1">
    <citation type="submission" date="2019-01" db="EMBL/GenBank/DDBJ databases">
        <title>Ktedonosporobacter rubrisoli SCAWS-G2.</title>
        <authorList>
            <person name="Huang Y."/>
            <person name="Yan B."/>
        </authorList>
    </citation>
    <scope>NUCLEOTIDE SEQUENCE [LARGE SCALE GENOMIC DNA]</scope>
    <source>
        <strain evidence="10 11">SCAWS-G2</strain>
    </source>
</reference>
<feature type="active site" description="Proton donor/acceptor" evidence="6">
    <location>
        <position position="274"/>
    </location>
</feature>
<keyword evidence="2 8" id="KW-0479">Metal-binding</keyword>
<dbReference type="OrthoDB" id="9776488at2"/>
<evidence type="ECO:0000256" key="5">
    <source>
        <dbReference type="PIRNR" id="PIRNR038994"/>
    </source>
</evidence>
<dbReference type="KEGG" id="kbs:EPA93_25190"/>
<dbReference type="RefSeq" id="WP_129890153.1">
    <property type="nucleotide sequence ID" value="NZ_CP035758.1"/>
</dbReference>
<evidence type="ECO:0000259" key="9">
    <source>
        <dbReference type="Pfam" id="PF01979"/>
    </source>
</evidence>
<feature type="binding site" evidence="7">
    <location>
        <position position="140"/>
    </location>
    <ligand>
        <name>substrate</name>
    </ligand>
</feature>
<evidence type="ECO:0000256" key="8">
    <source>
        <dbReference type="PIRSR" id="PIRSR038994-3"/>
    </source>
</evidence>
<dbReference type="SUPFAM" id="SSF51338">
    <property type="entry name" value="Composite domain of metallo-dependent hydrolases"/>
    <property type="match status" value="1"/>
</dbReference>